<proteinExistence type="predicted"/>
<gene>
    <name evidence="1" type="ORF">GCM10007315_22100</name>
</gene>
<dbReference type="AlphaFoldDB" id="A0A918WLU4"/>
<evidence type="ECO:0000313" key="2">
    <source>
        <dbReference type="Proteomes" id="UP000638981"/>
    </source>
</evidence>
<keyword evidence="2" id="KW-1185">Reference proteome</keyword>
<evidence type="ECO:0000313" key="1">
    <source>
        <dbReference type="EMBL" id="GHC58121.1"/>
    </source>
</evidence>
<comment type="caution">
    <text evidence="1">The sequence shown here is derived from an EMBL/GenBank/DDBJ whole genome shotgun (WGS) entry which is preliminary data.</text>
</comment>
<sequence length="77" mass="8594">MSFRSGGLEAILRWELARGNRVRDQGPWLPDCPLLVMLDRPFGRKHGGAVYEALNDPHYWQASYSDAATGEVLACGF</sequence>
<reference evidence="1" key="1">
    <citation type="journal article" date="2014" name="Int. J. Syst. Evol. Microbiol.">
        <title>Complete genome sequence of Corynebacterium casei LMG S-19264T (=DSM 44701T), isolated from a smear-ripened cheese.</title>
        <authorList>
            <consortium name="US DOE Joint Genome Institute (JGI-PGF)"/>
            <person name="Walter F."/>
            <person name="Albersmeier A."/>
            <person name="Kalinowski J."/>
            <person name="Ruckert C."/>
        </authorList>
    </citation>
    <scope>NUCLEOTIDE SEQUENCE</scope>
    <source>
        <strain evidence="1">KCTC 23310</strain>
    </source>
</reference>
<protein>
    <submittedName>
        <fullName evidence="1">Uncharacterized protein</fullName>
    </submittedName>
</protein>
<organism evidence="1 2">
    <name type="scientific">Neogemmobacter tilapiae</name>
    <dbReference type="NCBI Taxonomy" id="875041"/>
    <lineage>
        <taxon>Bacteria</taxon>
        <taxon>Pseudomonadati</taxon>
        <taxon>Pseudomonadota</taxon>
        <taxon>Alphaproteobacteria</taxon>
        <taxon>Rhodobacterales</taxon>
        <taxon>Paracoccaceae</taxon>
        <taxon>Neogemmobacter</taxon>
    </lineage>
</organism>
<name>A0A918WLU4_9RHOB</name>
<dbReference type="EMBL" id="BMYJ01000006">
    <property type="protein sequence ID" value="GHC58121.1"/>
    <property type="molecule type" value="Genomic_DNA"/>
</dbReference>
<reference evidence="1" key="2">
    <citation type="submission" date="2020-09" db="EMBL/GenBank/DDBJ databases">
        <authorList>
            <person name="Sun Q."/>
            <person name="Kim S."/>
        </authorList>
    </citation>
    <scope>NUCLEOTIDE SEQUENCE</scope>
    <source>
        <strain evidence="1">KCTC 23310</strain>
    </source>
</reference>
<accession>A0A918WLU4</accession>
<dbReference type="RefSeq" id="WP_189411727.1">
    <property type="nucleotide sequence ID" value="NZ_BMYJ01000006.1"/>
</dbReference>
<dbReference type="Proteomes" id="UP000638981">
    <property type="component" value="Unassembled WGS sequence"/>
</dbReference>